<accession>A0A0C2K008</accession>
<dbReference type="Pfam" id="PF00132">
    <property type="entry name" value="Hexapep"/>
    <property type="match status" value="1"/>
</dbReference>
<dbReference type="EMBL" id="JTKH01000026">
    <property type="protein sequence ID" value="KII75258.1"/>
    <property type="molecule type" value="Genomic_DNA"/>
</dbReference>
<reference evidence="1 2" key="1">
    <citation type="submission" date="2014-11" db="EMBL/GenBank/DDBJ databases">
        <title>Draft Genome Sequence of Vibrio piscirenalis strains CECT 8603T and CECT 8604, two marine Gammaproteobacterium isolated from cultured gilthead sea bream (Sparus aurata).</title>
        <authorList>
            <person name="Arahal D.R."/>
            <person name="Rodrigo-Torres L."/>
            <person name="Lucena T."/>
            <person name="Pujalte M.J."/>
        </authorList>
    </citation>
    <scope>NUCLEOTIDE SEQUENCE [LARGE SCALE GENOMIC DNA]</scope>
    <source>
        <strain evidence="1 2">DCR 1-4-2</strain>
    </source>
</reference>
<dbReference type="SUPFAM" id="SSF51161">
    <property type="entry name" value="Trimeric LpxA-like enzymes"/>
    <property type="match status" value="1"/>
</dbReference>
<evidence type="ECO:0000313" key="1">
    <source>
        <dbReference type="EMBL" id="KII75258.1"/>
    </source>
</evidence>
<dbReference type="Proteomes" id="UP000031672">
    <property type="component" value="Unassembled WGS sequence"/>
</dbReference>
<sequence length="124" mass="13339">MYRVIDRLFFIPVSMKLSFSIPPYTTRGGLRLPHYGTIVINSRARLGEYCQVSVGAVIGSDIKDTQKAPIIGSKVFIGVGAKVIGDVKIGSNVTIGANSVVLSSFTEENIVLVGMPARKINKNV</sequence>
<dbReference type="AlphaFoldDB" id="A0A0C2P032"/>
<comment type="caution">
    <text evidence="1">The sequence shown here is derived from an EMBL/GenBank/DDBJ whole genome shotgun (WGS) entry which is preliminary data.</text>
</comment>
<name>A0A0C2P032_9VIBR</name>
<dbReference type="GO" id="GO:0006535">
    <property type="term" value="P:cysteine biosynthetic process from serine"/>
    <property type="evidence" value="ECO:0007669"/>
    <property type="project" value="InterPro"/>
</dbReference>
<accession>A0A0C2P032</accession>
<dbReference type="Gene3D" id="2.160.10.10">
    <property type="entry name" value="Hexapeptide repeat proteins"/>
    <property type="match status" value="1"/>
</dbReference>
<protein>
    <recommendedName>
        <fullName evidence="3">Serine acetyltransferase</fullName>
    </recommendedName>
</protein>
<organism evidence="1 2">
    <name type="scientific">Vibrio renipiscarius</name>
    <dbReference type="NCBI Taxonomy" id="1461322"/>
    <lineage>
        <taxon>Bacteria</taxon>
        <taxon>Pseudomonadati</taxon>
        <taxon>Pseudomonadota</taxon>
        <taxon>Gammaproteobacteria</taxon>
        <taxon>Vibrionales</taxon>
        <taxon>Vibrionaceae</taxon>
        <taxon>Vibrio</taxon>
    </lineage>
</organism>
<gene>
    <name evidence="1" type="ORF">OJ16_19475</name>
</gene>
<keyword evidence="2" id="KW-1185">Reference proteome</keyword>
<dbReference type="GO" id="GO:0005737">
    <property type="term" value="C:cytoplasm"/>
    <property type="evidence" value="ECO:0007669"/>
    <property type="project" value="InterPro"/>
</dbReference>
<evidence type="ECO:0008006" key="3">
    <source>
        <dbReference type="Google" id="ProtNLM"/>
    </source>
</evidence>
<dbReference type="InterPro" id="IPR001451">
    <property type="entry name" value="Hexapep"/>
</dbReference>
<evidence type="ECO:0000313" key="2">
    <source>
        <dbReference type="Proteomes" id="UP000031672"/>
    </source>
</evidence>
<dbReference type="STRING" id="1461322.OJ16_19475"/>
<dbReference type="InterPro" id="IPR005881">
    <property type="entry name" value="Ser_O-AcTrfase"/>
</dbReference>
<dbReference type="PANTHER" id="PTHR42811">
    <property type="entry name" value="SERINE ACETYLTRANSFERASE"/>
    <property type="match status" value="1"/>
</dbReference>
<dbReference type="GO" id="GO:0009001">
    <property type="term" value="F:serine O-acetyltransferase activity"/>
    <property type="evidence" value="ECO:0007669"/>
    <property type="project" value="InterPro"/>
</dbReference>
<dbReference type="InterPro" id="IPR011004">
    <property type="entry name" value="Trimer_LpxA-like_sf"/>
</dbReference>
<proteinExistence type="predicted"/>
<dbReference type="PIRSF" id="PIRSF000441">
    <property type="entry name" value="CysE"/>
    <property type="match status" value="1"/>
</dbReference>